<dbReference type="Proteomes" id="UP000016638">
    <property type="component" value="Unassembled WGS sequence"/>
</dbReference>
<keyword evidence="1" id="KW-0732">Signal</keyword>
<dbReference type="RefSeq" id="WP_021725985.1">
    <property type="nucleotide sequence ID" value="NZ_AWEZ01000044.1"/>
</dbReference>
<dbReference type="PATRIC" id="fig|1125712.3.peg.1102"/>
<evidence type="ECO:0000313" key="2">
    <source>
        <dbReference type="EMBL" id="ERL08482.1"/>
    </source>
</evidence>
<dbReference type="EMBL" id="AWEZ01000044">
    <property type="protein sequence ID" value="ERL08482.1"/>
    <property type="molecule type" value="Genomic_DNA"/>
</dbReference>
<dbReference type="PROSITE" id="PS51318">
    <property type="entry name" value="TAT"/>
    <property type="match status" value="1"/>
</dbReference>
<feature type="signal peptide" evidence="1">
    <location>
        <begin position="1"/>
        <end position="20"/>
    </location>
</feature>
<gene>
    <name evidence="2" type="ORF">HMPREF1316_1985</name>
</gene>
<dbReference type="AlphaFoldDB" id="U2UZD5"/>
<sequence length="257" mass="28454">MTRRRRALLAAIAVALAAYAALGAAATVRHERSIRNVFDEMALEGPMAKPQLPFPWIRGTMGFPEELRYTPDPSYDKWSAPPITDMHYTYTGDLGEPWDGMEYTSGSMGGGNSYASIAVWDDGRVEAECGTGDSMTEGGLAFTARFYWSYDPVTRTLSWGQHLTTWEPNKVDRHYGWDYNKQFYHSLAREEWLAATGVDGARLDAWVDRTLGLGIRGWLAQNAGRTRFSAADLGDLNLAGDDVGRLRSLLGSLGEAQ</sequence>
<keyword evidence="3" id="KW-1185">Reference proteome</keyword>
<reference evidence="2 3" key="1">
    <citation type="submission" date="2013-08" db="EMBL/GenBank/DDBJ databases">
        <authorList>
            <person name="Durkin A.S."/>
            <person name="Haft D.R."/>
            <person name="McCorrison J."/>
            <person name="Torralba M."/>
            <person name="Gillis M."/>
            <person name="Haft D.H."/>
            <person name="Methe B."/>
            <person name="Sutton G."/>
            <person name="Nelson K.E."/>
        </authorList>
    </citation>
    <scope>NUCLEOTIDE SEQUENCE [LARGE SCALE GENOMIC DNA]</scope>
    <source>
        <strain evidence="2 3">F0195</strain>
    </source>
</reference>
<evidence type="ECO:0000313" key="3">
    <source>
        <dbReference type="Proteomes" id="UP000016638"/>
    </source>
</evidence>
<protein>
    <submittedName>
        <fullName evidence="2">Uncharacterized protein</fullName>
    </submittedName>
</protein>
<name>U2UZD5_9ACTN</name>
<dbReference type="STRING" id="1125712.HMPREF1316_1985"/>
<accession>U2UZD5</accession>
<dbReference type="InterPro" id="IPR006311">
    <property type="entry name" value="TAT_signal"/>
</dbReference>
<organism evidence="2 3">
    <name type="scientific">Olsenella profusa F0195</name>
    <dbReference type="NCBI Taxonomy" id="1125712"/>
    <lineage>
        <taxon>Bacteria</taxon>
        <taxon>Bacillati</taxon>
        <taxon>Actinomycetota</taxon>
        <taxon>Coriobacteriia</taxon>
        <taxon>Coriobacteriales</taxon>
        <taxon>Atopobiaceae</taxon>
        <taxon>Olsenella</taxon>
    </lineage>
</organism>
<comment type="caution">
    <text evidence="2">The sequence shown here is derived from an EMBL/GenBank/DDBJ whole genome shotgun (WGS) entry which is preliminary data.</text>
</comment>
<feature type="chain" id="PRO_5039067604" evidence="1">
    <location>
        <begin position="21"/>
        <end position="257"/>
    </location>
</feature>
<dbReference type="OrthoDB" id="5243944at2"/>
<proteinExistence type="predicted"/>
<evidence type="ECO:0000256" key="1">
    <source>
        <dbReference type="SAM" id="SignalP"/>
    </source>
</evidence>